<evidence type="ECO:0000313" key="2">
    <source>
        <dbReference type="Proteomes" id="UP001595075"/>
    </source>
</evidence>
<gene>
    <name evidence="1" type="ORF">VTL71DRAFT_7771</name>
</gene>
<proteinExistence type="predicted"/>
<keyword evidence="2" id="KW-1185">Reference proteome</keyword>
<name>A0ABR4CW30_9HELO</name>
<protein>
    <submittedName>
        <fullName evidence="1">Uncharacterized protein</fullName>
    </submittedName>
</protein>
<reference evidence="1 2" key="1">
    <citation type="journal article" date="2024" name="Commun. Biol.">
        <title>Comparative genomic analysis of thermophilic fungi reveals convergent evolutionary adaptations and gene losses.</title>
        <authorList>
            <person name="Steindorff A.S."/>
            <person name="Aguilar-Pontes M.V."/>
            <person name="Robinson A.J."/>
            <person name="Andreopoulos B."/>
            <person name="LaButti K."/>
            <person name="Kuo A."/>
            <person name="Mondo S."/>
            <person name="Riley R."/>
            <person name="Otillar R."/>
            <person name="Haridas S."/>
            <person name="Lipzen A."/>
            <person name="Grimwood J."/>
            <person name="Schmutz J."/>
            <person name="Clum A."/>
            <person name="Reid I.D."/>
            <person name="Moisan M.C."/>
            <person name="Butler G."/>
            <person name="Nguyen T.T.M."/>
            <person name="Dewar K."/>
            <person name="Conant G."/>
            <person name="Drula E."/>
            <person name="Henrissat B."/>
            <person name="Hansel C."/>
            <person name="Singer S."/>
            <person name="Hutchinson M.I."/>
            <person name="de Vries R.P."/>
            <person name="Natvig D.O."/>
            <person name="Powell A.J."/>
            <person name="Tsang A."/>
            <person name="Grigoriev I.V."/>
        </authorList>
    </citation>
    <scope>NUCLEOTIDE SEQUENCE [LARGE SCALE GENOMIC DNA]</scope>
    <source>
        <strain evidence="1 2">CBS 494.80</strain>
    </source>
</reference>
<comment type="caution">
    <text evidence="1">The sequence shown here is derived from an EMBL/GenBank/DDBJ whole genome shotgun (WGS) entry which is preliminary data.</text>
</comment>
<dbReference type="EMBL" id="JAZHXI010000002">
    <property type="protein sequence ID" value="KAL2073993.1"/>
    <property type="molecule type" value="Genomic_DNA"/>
</dbReference>
<sequence>MSSSNATDWTNATYDTTAQYNLTVEIVNQYLRELFGNWDFFTELVPGDTIKFWVPRSLSDAEKKVLKARGY</sequence>
<evidence type="ECO:0000313" key="1">
    <source>
        <dbReference type="EMBL" id="KAL2073993.1"/>
    </source>
</evidence>
<accession>A0ABR4CW30</accession>
<organism evidence="1 2">
    <name type="scientific">Oculimacula yallundae</name>
    <dbReference type="NCBI Taxonomy" id="86028"/>
    <lineage>
        <taxon>Eukaryota</taxon>
        <taxon>Fungi</taxon>
        <taxon>Dikarya</taxon>
        <taxon>Ascomycota</taxon>
        <taxon>Pezizomycotina</taxon>
        <taxon>Leotiomycetes</taxon>
        <taxon>Helotiales</taxon>
        <taxon>Ploettnerulaceae</taxon>
        <taxon>Oculimacula</taxon>
    </lineage>
</organism>
<dbReference type="Proteomes" id="UP001595075">
    <property type="component" value="Unassembled WGS sequence"/>
</dbReference>